<reference evidence="7 8" key="1">
    <citation type="submission" date="2020-09" db="EMBL/GenBank/DDBJ databases">
        <title>Paenibacillus sp. CAU 1523 isolated from sand of Haeundae Beach.</title>
        <authorList>
            <person name="Kim W."/>
        </authorList>
    </citation>
    <scope>NUCLEOTIDE SEQUENCE [LARGE SCALE GENOMIC DNA]</scope>
    <source>
        <strain evidence="7 8">CAU 1523</strain>
    </source>
</reference>
<protein>
    <submittedName>
        <fullName evidence="7">Sodium-dependent transporter</fullName>
    </submittedName>
</protein>
<feature type="transmembrane region" description="Helical" evidence="6">
    <location>
        <begin position="214"/>
        <end position="238"/>
    </location>
</feature>
<comment type="subcellular location">
    <subcellularLocation>
        <location evidence="1">Membrane</location>
        <topology evidence="1">Multi-pass membrane protein</topology>
    </subcellularLocation>
</comment>
<feature type="transmembrane region" description="Helical" evidence="6">
    <location>
        <begin position="142"/>
        <end position="160"/>
    </location>
</feature>
<dbReference type="Proteomes" id="UP000634529">
    <property type="component" value="Unassembled WGS sequence"/>
</dbReference>
<feature type="transmembrane region" description="Helical" evidence="6">
    <location>
        <begin position="342"/>
        <end position="365"/>
    </location>
</feature>
<evidence type="ECO:0000256" key="6">
    <source>
        <dbReference type="SAM" id="Phobius"/>
    </source>
</evidence>
<evidence type="ECO:0000313" key="7">
    <source>
        <dbReference type="EMBL" id="MBD8498609.1"/>
    </source>
</evidence>
<dbReference type="EMBL" id="JACYTN010000005">
    <property type="protein sequence ID" value="MBD8498609.1"/>
    <property type="molecule type" value="Genomic_DNA"/>
</dbReference>
<dbReference type="PANTHER" id="PTHR42948:SF1">
    <property type="entry name" value="TRANSPORTER"/>
    <property type="match status" value="1"/>
</dbReference>
<dbReference type="SUPFAM" id="SSF161070">
    <property type="entry name" value="SNF-like"/>
    <property type="match status" value="1"/>
</dbReference>
<evidence type="ECO:0000256" key="3">
    <source>
        <dbReference type="ARBA" id="ARBA00022692"/>
    </source>
</evidence>
<feature type="transmembrane region" description="Helical" evidence="6">
    <location>
        <begin position="250"/>
        <end position="276"/>
    </location>
</feature>
<dbReference type="InterPro" id="IPR047218">
    <property type="entry name" value="YocR/YhdH-like"/>
</dbReference>
<dbReference type="RefSeq" id="WP_192025088.1">
    <property type="nucleotide sequence ID" value="NZ_JACYTN010000005.1"/>
</dbReference>
<dbReference type="Pfam" id="PF00209">
    <property type="entry name" value="SNF"/>
    <property type="match status" value="2"/>
</dbReference>
<keyword evidence="4 6" id="KW-1133">Transmembrane helix</keyword>
<dbReference type="InterPro" id="IPR037272">
    <property type="entry name" value="SNS_sf"/>
</dbReference>
<feature type="transmembrane region" description="Helical" evidence="6">
    <location>
        <begin position="172"/>
        <end position="194"/>
    </location>
</feature>
<feature type="transmembrane region" description="Helical" evidence="6">
    <location>
        <begin position="296"/>
        <end position="322"/>
    </location>
</feature>
<evidence type="ECO:0000256" key="1">
    <source>
        <dbReference type="ARBA" id="ARBA00004141"/>
    </source>
</evidence>
<organism evidence="7 8">
    <name type="scientific">Paenibacillus arenosi</name>
    <dbReference type="NCBI Taxonomy" id="2774142"/>
    <lineage>
        <taxon>Bacteria</taxon>
        <taxon>Bacillati</taxon>
        <taxon>Bacillota</taxon>
        <taxon>Bacilli</taxon>
        <taxon>Bacillales</taxon>
        <taxon>Paenibacillaceae</taxon>
        <taxon>Paenibacillus</taxon>
    </lineage>
</organism>
<keyword evidence="2" id="KW-0813">Transport</keyword>
<dbReference type="NCBIfam" id="NF037979">
    <property type="entry name" value="Na_transp"/>
    <property type="match status" value="1"/>
</dbReference>
<evidence type="ECO:0000256" key="2">
    <source>
        <dbReference type="ARBA" id="ARBA00022448"/>
    </source>
</evidence>
<name>A0ABR9AWU4_9BACL</name>
<dbReference type="PRINTS" id="PR00176">
    <property type="entry name" value="NANEUSMPORT"/>
</dbReference>
<feature type="transmembrane region" description="Helical" evidence="6">
    <location>
        <begin position="42"/>
        <end position="64"/>
    </location>
</feature>
<evidence type="ECO:0000313" key="8">
    <source>
        <dbReference type="Proteomes" id="UP000634529"/>
    </source>
</evidence>
<feature type="transmembrane region" description="Helical" evidence="6">
    <location>
        <begin position="422"/>
        <end position="448"/>
    </location>
</feature>
<evidence type="ECO:0000256" key="4">
    <source>
        <dbReference type="ARBA" id="ARBA00022989"/>
    </source>
</evidence>
<keyword evidence="5 6" id="KW-0472">Membrane</keyword>
<sequence>MVEKEQWTSKLGFILATAGSAIGLGAIWKFPNTVATSGGGAFFLMFILFTLLIGFPLLMGEFFIGRSTGREALTAYKKLAPRTKWHWIGYLGMGTCFLLLSYYSVIGGWIVIYFAKSIAGGLLHNGVPYEQMFQSTVADWKMVLLAQLSFMLITMVVVGQGVKKGIERSSRILMPGLFILFVVLIIRSLTLPGMQEGIRYFLTPNFAQIDAKTILNALGQSFFCLSVGVSVMVTYSSYLSKKESLTRSAVSVVGLNVLTSFMAGLAIFPALFALGMTPSEGPGLLFITLPAVFEQMYGGGLFIALFLALFLFATFTSAFSMLEILVAAYSKPDQPARSRKRLSWLFGAIIFVVGIPSALSFGPWADVQWFGKSIFDLADFTVSNVLMPIGVLLIAVFVGYRFPKDKLLAELESEPAWWRKGLAVYMLLIRYVIPFVVLLVFLNALGLLPV</sequence>
<keyword evidence="3 6" id="KW-0812">Transmembrane</keyword>
<gene>
    <name evidence="7" type="ORF">IFO66_09890</name>
</gene>
<feature type="transmembrane region" description="Helical" evidence="6">
    <location>
        <begin position="85"/>
        <end position="115"/>
    </location>
</feature>
<dbReference type="CDD" id="cd10336">
    <property type="entry name" value="SLC6sbd_Tyt1-Like"/>
    <property type="match status" value="1"/>
</dbReference>
<accession>A0ABR9AWU4</accession>
<feature type="transmembrane region" description="Helical" evidence="6">
    <location>
        <begin position="12"/>
        <end position="30"/>
    </location>
</feature>
<feature type="transmembrane region" description="Helical" evidence="6">
    <location>
        <begin position="385"/>
        <end position="402"/>
    </location>
</feature>
<dbReference type="PANTHER" id="PTHR42948">
    <property type="entry name" value="TRANSPORTER"/>
    <property type="match status" value="1"/>
</dbReference>
<dbReference type="InterPro" id="IPR000175">
    <property type="entry name" value="Na/ntran_symport"/>
</dbReference>
<dbReference type="PROSITE" id="PS50267">
    <property type="entry name" value="NA_NEUROTRAN_SYMP_3"/>
    <property type="match status" value="1"/>
</dbReference>
<comment type="caution">
    <text evidence="7">The sequence shown here is derived from an EMBL/GenBank/DDBJ whole genome shotgun (WGS) entry which is preliminary data.</text>
</comment>
<proteinExistence type="predicted"/>
<keyword evidence="8" id="KW-1185">Reference proteome</keyword>
<evidence type="ECO:0000256" key="5">
    <source>
        <dbReference type="ARBA" id="ARBA00023136"/>
    </source>
</evidence>